<name>A0A6C0B679_9ZZZZ</name>
<proteinExistence type="predicted"/>
<protein>
    <submittedName>
        <fullName evidence="2">Uncharacterized protein</fullName>
    </submittedName>
</protein>
<reference evidence="2" key="1">
    <citation type="journal article" date="2020" name="Nature">
        <title>Giant virus diversity and host interactions through global metagenomics.</title>
        <authorList>
            <person name="Schulz F."/>
            <person name="Roux S."/>
            <person name="Paez-Espino D."/>
            <person name="Jungbluth S."/>
            <person name="Walsh D.A."/>
            <person name="Denef V.J."/>
            <person name="McMahon K.D."/>
            <person name="Konstantinidis K.T."/>
            <person name="Eloe-Fadrosh E.A."/>
            <person name="Kyrpides N.C."/>
            <person name="Woyke T."/>
        </authorList>
    </citation>
    <scope>NUCLEOTIDE SEQUENCE</scope>
    <source>
        <strain evidence="2">GVMAG-M-3300010157-4</strain>
    </source>
</reference>
<dbReference type="AlphaFoldDB" id="A0A6C0B679"/>
<feature type="compositionally biased region" description="Polar residues" evidence="1">
    <location>
        <begin position="59"/>
        <end position="93"/>
    </location>
</feature>
<dbReference type="EMBL" id="MN739083">
    <property type="protein sequence ID" value="QHS87596.1"/>
    <property type="molecule type" value="Genomic_DNA"/>
</dbReference>
<feature type="region of interest" description="Disordered" evidence="1">
    <location>
        <begin position="55"/>
        <end position="93"/>
    </location>
</feature>
<feature type="region of interest" description="Disordered" evidence="1">
    <location>
        <begin position="1"/>
        <end position="40"/>
    </location>
</feature>
<evidence type="ECO:0000313" key="2">
    <source>
        <dbReference type="EMBL" id="QHS87596.1"/>
    </source>
</evidence>
<accession>A0A6C0B679</accession>
<sequence length="93" mass="10174">MEDGIERSMSMLIQEAEQKKQMGQKPPYKTPQWPPQAAFGWPPAVSVEQVHPVGLSLPTDRSASSYPLTTDRSASSYPLRTDSSPPKNTNSGS</sequence>
<organism evidence="2">
    <name type="scientific">viral metagenome</name>
    <dbReference type="NCBI Taxonomy" id="1070528"/>
    <lineage>
        <taxon>unclassified sequences</taxon>
        <taxon>metagenomes</taxon>
        <taxon>organismal metagenomes</taxon>
    </lineage>
</organism>
<evidence type="ECO:0000256" key="1">
    <source>
        <dbReference type="SAM" id="MobiDB-lite"/>
    </source>
</evidence>